<feature type="region of interest" description="Disordered" evidence="6">
    <location>
        <begin position="101"/>
        <end position="125"/>
    </location>
</feature>
<evidence type="ECO:0000313" key="8">
    <source>
        <dbReference type="EMBL" id="SPO28756.1"/>
    </source>
</evidence>
<keyword evidence="9" id="KW-1185">Reference proteome</keyword>
<dbReference type="GO" id="GO:0006621">
    <property type="term" value="P:protein retention in ER lumen"/>
    <property type="evidence" value="ECO:0007669"/>
    <property type="project" value="TreeGrafter"/>
</dbReference>
<dbReference type="AlphaFoldDB" id="A0A5C3EGL8"/>
<comment type="similarity">
    <text evidence="2">Belongs to the RER1 family.</text>
</comment>
<dbReference type="Proteomes" id="UP000324022">
    <property type="component" value="Unassembled WGS sequence"/>
</dbReference>
<evidence type="ECO:0000256" key="5">
    <source>
        <dbReference type="ARBA" id="ARBA00023136"/>
    </source>
</evidence>
<evidence type="ECO:0000256" key="7">
    <source>
        <dbReference type="SAM" id="Phobius"/>
    </source>
</evidence>
<dbReference type="PANTHER" id="PTHR10743">
    <property type="entry name" value="PROTEIN RER1"/>
    <property type="match status" value="1"/>
</dbReference>
<evidence type="ECO:0000256" key="1">
    <source>
        <dbReference type="ARBA" id="ARBA00004141"/>
    </source>
</evidence>
<name>A0A5C3EGL8_9BASI</name>
<dbReference type="GO" id="GO:0000139">
    <property type="term" value="C:Golgi membrane"/>
    <property type="evidence" value="ECO:0007669"/>
    <property type="project" value="TreeGrafter"/>
</dbReference>
<feature type="transmembrane region" description="Helical" evidence="7">
    <location>
        <begin position="67"/>
        <end position="86"/>
    </location>
</feature>
<protein>
    <submittedName>
        <fullName evidence="8">Related to RER1 protein</fullName>
    </submittedName>
</protein>
<dbReference type="EMBL" id="OOIN01000024">
    <property type="protein sequence ID" value="SPO28756.1"/>
    <property type="molecule type" value="Genomic_DNA"/>
</dbReference>
<evidence type="ECO:0000256" key="6">
    <source>
        <dbReference type="SAM" id="MobiDB-lite"/>
    </source>
</evidence>
<organism evidence="8 9">
    <name type="scientific">Ustilago trichophora</name>
    <dbReference type="NCBI Taxonomy" id="86804"/>
    <lineage>
        <taxon>Eukaryota</taxon>
        <taxon>Fungi</taxon>
        <taxon>Dikarya</taxon>
        <taxon>Basidiomycota</taxon>
        <taxon>Ustilaginomycotina</taxon>
        <taxon>Ustilaginomycetes</taxon>
        <taxon>Ustilaginales</taxon>
        <taxon>Ustilaginaceae</taxon>
        <taxon>Ustilago</taxon>
    </lineage>
</organism>
<keyword evidence="5 7" id="KW-0472">Membrane</keyword>
<evidence type="ECO:0000256" key="2">
    <source>
        <dbReference type="ARBA" id="ARBA00006070"/>
    </source>
</evidence>
<feature type="transmembrane region" description="Helical" evidence="7">
    <location>
        <begin position="44"/>
        <end position="61"/>
    </location>
</feature>
<evidence type="ECO:0000256" key="3">
    <source>
        <dbReference type="ARBA" id="ARBA00022692"/>
    </source>
</evidence>
<gene>
    <name evidence="8" type="ORF">UTRI_04634</name>
</gene>
<dbReference type="Pfam" id="PF03248">
    <property type="entry name" value="Rer1"/>
    <property type="match status" value="1"/>
</dbReference>
<accession>A0A5C3EGL8</accession>
<keyword evidence="3 7" id="KW-0812">Transmembrane</keyword>
<dbReference type="OrthoDB" id="448250at2759"/>
<keyword evidence="4 7" id="KW-1133">Transmembrane helix</keyword>
<reference evidence="8 9" key="1">
    <citation type="submission" date="2018-03" db="EMBL/GenBank/DDBJ databases">
        <authorList>
            <person name="Guldener U."/>
        </authorList>
    </citation>
    <scope>NUCLEOTIDE SEQUENCE [LARGE SCALE GENOMIC DNA]</scope>
    <source>
        <strain evidence="8 9">NBRC100155</strain>
    </source>
</reference>
<dbReference type="PIRSF" id="PIRSF016013">
    <property type="entry name" value="AtER_Rer1p"/>
    <property type="match status" value="1"/>
</dbReference>
<dbReference type="GO" id="GO:0005783">
    <property type="term" value="C:endoplasmic reticulum"/>
    <property type="evidence" value="ECO:0007669"/>
    <property type="project" value="GOC"/>
</dbReference>
<dbReference type="PANTHER" id="PTHR10743:SF0">
    <property type="entry name" value="PROTEIN RER1"/>
    <property type="match status" value="1"/>
</dbReference>
<comment type="subcellular location">
    <subcellularLocation>
        <location evidence="1">Membrane</location>
        <topology evidence="1">Multi-pass membrane protein</topology>
    </subcellularLocation>
</comment>
<dbReference type="GO" id="GO:0006890">
    <property type="term" value="P:retrograde vesicle-mediated transport, Golgi to endoplasmic reticulum"/>
    <property type="evidence" value="ECO:0007669"/>
    <property type="project" value="TreeGrafter"/>
</dbReference>
<dbReference type="InterPro" id="IPR004932">
    <property type="entry name" value="Rer1"/>
</dbReference>
<evidence type="ECO:0000313" key="9">
    <source>
        <dbReference type="Proteomes" id="UP000324022"/>
    </source>
</evidence>
<feature type="transmembrane region" description="Helical" evidence="7">
    <location>
        <begin position="185"/>
        <end position="202"/>
    </location>
</feature>
<sequence length="228" mass="25570">MMRADNDDGLGSSAPPQIEQFIAHTNKLQQRYQSFLDSTTPYPLHRWATTAGLLFLFMLRIVLSQGWYIVCYALFIYLLNLFLAFLTPKFDPSYEADLAEQDVEEGEPGLPTSASGSGAKNGGGGGGGGGLMSGVFGSSLNGQSTDDEFRPFIRRLPEFKFWLSATQATVISLFCTTSSAFDIPVFWPILLMYFCILFTITMRRQIKHMIRHKYVPFDLGRKTVYGRK</sequence>
<evidence type="ECO:0000256" key="4">
    <source>
        <dbReference type="ARBA" id="ARBA00022989"/>
    </source>
</evidence>
<proteinExistence type="inferred from homology"/>